<accession>A0ABW0Q7P0</accession>
<dbReference type="Proteomes" id="UP001596084">
    <property type="component" value="Unassembled WGS sequence"/>
</dbReference>
<feature type="transmembrane region" description="Helical" evidence="1">
    <location>
        <begin position="368"/>
        <end position="387"/>
    </location>
</feature>
<feature type="transmembrane region" description="Helical" evidence="1">
    <location>
        <begin position="100"/>
        <end position="121"/>
    </location>
</feature>
<keyword evidence="1" id="KW-0472">Membrane</keyword>
<dbReference type="RefSeq" id="WP_157090185.1">
    <property type="nucleotide sequence ID" value="NZ_JBHSMX010000011.1"/>
</dbReference>
<feature type="transmembrane region" description="Helical" evidence="1">
    <location>
        <begin position="393"/>
        <end position="413"/>
    </location>
</feature>
<keyword evidence="3" id="KW-1185">Reference proteome</keyword>
<feature type="transmembrane region" description="Helical" evidence="1">
    <location>
        <begin position="336"/>
        <end position="356"/>
    </location>
</feature>
<evidence type="ECO:0000313" key="3">
    <source>
        <dbReference type="Proteomes" id="UP001596084"/>
    </source>
</evidence>
<keyword evidence="1" id="KW-0812">Transmembrane</keyword>
<evidence type="ECO:0000256" key="1">
    <source>
        <dbReference type="SAM" id="Phobius"/>
    </source>
</evidence>
<evidence type="ECO:0000313" key="2">
    <source>
        <dbReference type="EMBL" id="MFC5520586.1"/>
    </source>
</evidence>
<feature type="transmembrane region" description="Helical" evidence="1">
    <location>
        <begin position="228"/>
        <end position="252"/>
    </location>
</feature>
<name>A0ABW0Q7P0_9BURK</name>
<feature type="transmembrane region" description="Helical" evidence="1">
    <location>
        <begin position="27"/>
        <end position="47"/>
    </location>
</feature>
<proteinExistence type="predicted"/>
<reference evidence="3" key="1">
    <citation type="journal article" date="2019" name="Int. J. Syst. Evol. Microbiol.">
        <title>The Global Catalogue of Microorganisms (GCM) 10K type strain sequencing project: providing services to taxonomists for standard genome sequencing and annotation.</title>
        <authorList>
            <consortium name="The Broad Institute Genomics Platform"/>
            <consortium name="The Broad Institute Genome Sequencing Center for Infectious Disease"/>
            <person name="Wu L."/>
            <person name="Ma J."/>
        </authorList>
    </citation>
    <scope>NUCLEOTIDE SEQUENCE [LARGE SCALE GENOMIC DNA]</scope>
    <source>
        <strain evidence="3">CGMCC 4.7277</strain>
    </source>
</reference>
<organism evidence="2 3">
    <name type="scientific">Polaromonas jejuensis</name>
    <dbReference type="NCBI Taxonomy" id="457502"/>
    <lineage>
        <taxon>Bacteria</taxon>
        <taxon>Pseudomonadati</taxon>
        <taxon>Pseudomonadota</taxon>
        <taxon>Betaproteobacteria</taxon>
        <taxon>Burkholderiales</taxon>
        <taxon>Comamonadaceae</taxon>
        <taxon>Polaromonas</taxon>
    </lineage>
</organism>
<feature type="transmembrane region" description="Helical" evidence="1">
    <location>
        <begin position="176"/>
        <end position="195"/>
    </location>
</feature>
<keyword evidence="1" id="KW-1133">Transmembrane helix</keyword>
<feature type="transmembrane region" description="Helical" evidence="1">
    <location>
        <begin position="141"/>
        <end position="164"/>
    </location>
</feature>
<dbReference type="EMBL" id="JBHSMX010000011">
    <property type="protein sequence ID" value="MFC5520586.1"/>
    <property type="molecule type" value="Genomic_DNA"/>
</dbReference>
<feature type="transmembrane region" description="Helical" evidence="1">
    <location>
        <begin position="201"/>
        <end position="216"/>
    </location>
</feature>
<comment type="caution">
    <text evidence="2">The sequence shown here is derived from an EMBL/GenBank/DDBJ whole genome shotgun (WGS) entry which is preliminary data.</text>
</comment>
<protein>
    <submittedName>
        <fullName evidence="2">O-antigen polymerase</fullName>
    </submittedName>
</protein>
<feature type="transmembrane region" description="Helical" evidence="1">
    <location>
        <begin position="59"/>
        <end position="79"/>
    </location>
</feature>
<gene>
    <name evidence="2" type="ORF">ACFPP7_06610</name>
</gene>
<sequence length="431" mass="48662">MAILFTFGLFLYYWFFLRQHAKAGSTLAMLLWLLYVGLGFSGIFIALTNGIEPIYEPNYLATLFLLFGVAVSISGFLRFREQDVSQVFGVIRGQKIIENILFFSQLFAMAYFLPFAISSLTGDANENRLFLSEKMELMGSYGLINTAAGAASQLFGSSIVLAFIRLASKESQGRNMLRAFSLLFSSLSYVIYILAYVGRDGVVYWLMTSVMIFWVFRRHINPVDARRIYLFGFFCAIALLIPFGVITVSRFFDADQGAGWSFFEYFGAQIHNFSDYSSIDRPLTLGLQSFPMFINAGCSILGWDCLSWLDVKDAIFGEYLDQGKAPWLFGTFISDWVGDFGLIGAFLLLSIFSLFCAKMCSYRGSGNLLSLERLLLMLLLYLVPYWGVFYFRFAISNGYIVVNLIFILLVRLLHEIIPEVPAVGNVAERGL</sequence>